<keyword evidence="2" id="KW-0479">Metal-binding</keyword>
<evidence type="ECO:0000313" key="4">
    <source>
        <dbReference type="Proteomes" id="UP000240042"/>
    </source>
</evidence>
<feature type="binding site" evidence="2">
    <location>
        <position position="162"/>
    </location>
    <ligand>
        <name>Fe cation</name>
        <dbReference type="ChEBI" id="CHEBI:24875"/>
        <label>2</label>
    </ligand>
</feature>
<feature type="binding site" evidence="2">
    <location>
        <position position="50"/>
    </location>
    <ligand>
        <name>Fe cation</name>
        <dbReference type="ChEBI" id="CHEBI:24875"/>
        <label>2</label>
    </ligand>
</feature>
<proteinExistence type="predicted"/>
<feature type="binding site" evidence="2">
    <location>
        <position position="187"/>
    </location>
    <ligand>
        <name>Fe cation</name>
        <dbReference type="ChEBI" id="CHEBI:24875"/>
        <label>2</label>
    </ligand>
</feature>
<dbReference type="PANTHER" id="PTHR36303:SF1">
    <property type="entry name" value="2',3'-CYCLIC-NUCLEOTIDE 2'-PHOSPHODIESTERASE"/>
    <property type="match status" value="1"/>
</dbReference>
<organism evidence="3 4">
    <name type="scientific">Brevinema andersonii</name>
    <dbReference type="NCBI Taxonomy" id="34097"/>
    <lineage>
        <taxon>Bacteria</taxon>
        <taxon>Pseudomonadati</taxon>
        <taxon>Spirochaetota</taxon>
        <taxon>Spirochaetia</taxon>
        <taxon>Brevinematales</taxon>
        <taxon>Brevinemataceae</taxon>
        <taxon>Brevinema</taxon>
    </lineage>
</organism>
<name>A0A1I1E4V2_BREAD</name>
<dbReference type="Pfam" id="PF13277">
    <property type="entry name" value="YmdB"/>
    <property type="match status" value="1"/>
</dbReference>
<dbReference type="GO" id="GO:0004113">
    <property type="term" value="F:2',3'-cyclic-nucleotide 3'-phosphodiesterase activity"/>
    <property type="evidence" value="ECO:0007669"/>
    <property type="project" value="TreeGrafter"/>
</dbReference>
<evidence type="ECO:0000256" key="2">
    <source>
        <dbReference type="PIRSR" id="PIRSR004789-51"/>
    </source>
</evidence>
<dbReference type="InterPro" id="IPR029052">
    <property type="entry name" value="Metallo-depent_PP-like"/>
</dbReference>
<dbReference type="Proteomes" id="UP000240042">
    <property type="component" value="Unassembled WGS sequence"/>
</dbReference>
<dbReference type="AlphaFoldDB" id="A0A1I1E4V2"/>
<dbReference type="OrthoDB" id="9801109at2"/>
<dbReference type="PANTHER" id="PTHR36303">
    <property type="entry name" value="2',3'-CYCLIC-NUCLEOTIDE 2'-PHOSPHODIESTERASE"/>
    <property type="match status" value="1"/>
</dbReference>
<dbReference type="EMBL" id="FOKY01000005">
    <property type="protein sequence ID" value="SFB79893.1"/>
    <property type="molecule type" value="Genomic_DNA"/>
</dbReference>
<dbReference type="SUPFAM" id="SSF56300">
    <property type="entry name" value="Metallo-dependent phosphatases"/>
    <property type="match status" value="1"/>
</dbReference>
<feature type="binding site" evidence="2">
    <location>
        <position position="51"/>
    </location>
    <ligand>
        <name>Fe cation</name>
        <dbReference type="ChEBI" id="CHEBI:24875"/>
        <label>1</label>
    </ligand>
</feature>
<protein>
    <recommendedName>
        <fullName evidence="5">TIGR00282 family metallophosphoesterase</fullName>
    </recommendedName>
</protein>
<evidence type="ECO:0008006" key="5">
    <source>
        <dbReference type="Google" id="ProtNLM"/>
    </source>
</evidence>
<feature type="binding site" evidence="2">
    <location>
        <position position="189"/>
    </location>
    <ligand>
        <name>Fe cation</name>
        <dbReference type="ChEBI" id="CHEBI:24875"/>
        <label>1</label>
    </ligand>
</feature>
<evidence type="ECO:0000256" key="1">
    <source>
        <dbReference type="PIRSR" id="PIRSR004789-50"/>
    </source>
</evidence>
<feature type="binding site" evidence="2">
    <location>
        <position position="50"/>
    </location>
    <ligand>
        <name>Fe cation</name>
        <dbReference type="ChEBI" id="CHEBI:24875"/>
        <label>1</label>
    </ligand>
</feature>
<feature type="binding site" evidence="2">
    <location>
        <position position="78"/>
    </location>
    <ligand>
        <name>Fe cation</name>
        <dbReference type="ChEBI" id="CHEBI:24875"/>
        <label>2</label>
    </ligand>
</feature>
<dbReference type="InterPro" id="IPR005235">
    <property type="entry name" value="YmdB-like"/>
</dbReference>
<sequence>MQKIPQKNAKNLRIVAFGDIVGSAGRAIIKQLVPEIKQHWQPDIIIANVENASHGYGLTPKHAIELHNFGIDLMTMGNHTWDKHILWYTIKKFRYIARPLNQTRETPGQGYAIHATKFGNFAVISLVGRFFMNPANCPFHAVFDMIKDLHKQGIKMIAVDIHAEASAEKQIMGYFLDGKASIVWGTHTHVQTADDHILPKGTGYLTDLGMTGALESVLGFEIEPALKKMIYGEPNRMHPATKGPLIATGLIADINPSSGKTKFLMRFKEKLDPIPNLVEENAEKDHIIRTDMEKEAEL</sequence>
<reference evidence="4" key="1">
    <citation type="submission" date="2016-10" db="EMBL/GenBank/DDBJ databases">
        <authorList>
            <person name="Varghese N."/>
            <person name="Submissions S."/>
        </authorList>
    </citation>
    <scope>NUCLEOTIDE SEQUENCE [LARGE SCALE GENOMIC DNA]</scope>
    <source>
        <strain evidence="4">ATCC 43811</strain>
    </source>
</reference>
<dbReference type="RefSeq" id="WP_092318958.1">
    <property type="nucleotide sequence ID" value="NZ_FOKY01000005.1"/>
</dbReference>
<keyword evidence="4" id="KW-1185">Reference proteome</keyword>
<accession>A0A1I1E4V2</accession>
<feature type="active site" description="Proton donor" evidence="1">
    <location>
        <position position="79"/>
    </location>
</feature>
<dbReference type="STRING" id="34097.SAMN02745150_00845"/>
<evidence type="ECO:0000313" key="3">
    <source>
        <dbReference type="EMBL" id="SFB79893.1"/>
    </source>
</evidence>
<feature type="binding site" evidence="2">
    <location>
        <position position="19"/>
    </location>
    <ligand>
        <name>Fe cation</name>
        <dbReference type="ChEBI" id="CHEBI:24875"/>
        <label>1</label>
    </ligand>
</feature>
<dbReference type="PIRSF" id="PIRSF004789">
    <property type="entry name" value="DR1281"/>
    <property type="match status" value="1"/>
</dbReference>
<gene>
    <name evidence="3" type="ORF">SAMN02745150_00845</name>
</gene>
<dbReference type="Gene3D" id="3.60.21.10">
    <property type="match status" value="1"/>
</dbReference>
<dbReference type="GO" id="GO:0046872">
    <property type="term" value="F:metal ion binding"/>
    <property type="evidence" value="ECO:0007669"/>
    <property type="project" value="UniProtKB-KW"/>
</dbReference>